<dbReference type="SUPFAM" id="SSF56204">
    <property type="entry name" value="Hect, E3 ligase catalytic domain"/>
    <property type="match status" value="1"/>
</dbReference>
<sequence length="726" mass="80099">MSDQLNEVRSALLKVADRLSALQKATPQGSSEASTSTSVVAEQRRLFGYSSSSPNRTTKKGKGPKAKIESTCTMKVVCLSSKNAQSPPSSVRERTYLSNIGLGDGSITFPAQEHVYSKILESFPALRKAGGFEICLFQRGGGEDAGFHVINPPDIATRLKQLAGQAKIYIRPIQRDIDPAPEEIIALPSGTINFYAQEIADPDIHVPKVDCFVCGEVIRMDELTQHQESHSPTTNGVPAAKKQKTLDSMVCSKNNVITQDSMAIVSSQCSLEPIKPGLQQVKEICPDATDLEIQGALDVSDGNVNDAVGRLLGLSSLPDIIFDDQDDVNDNESDLTAVPGVELDESDKCPETALQFFKTSVIEDAPFKQRISVSRVDGVMELRKEIMGIYKNPNTKFKVTPKIRFEEEEGVGSGPLREYFVEAIRVLHEGIPSSTGKPLLFLEGQSDHRIPTHDHSLRLTGAYRAMGRIIGHSILHGGSGLHGLSPAVKNCLSNGADSDNHPMLTVEDIPDIELRQIVTELDMLPTDEKPSTDLKTASDPYTLEAGLDPDQLSFSQNRKLVVESLINFHVIDQRRLALDDIIKGMEEVQLHSFLKKYPNLVLHVFPTDAERVVSGKEIKESFSFEDNLNEEQQRTVEFFKTYIDDIDGVEGGSKLRTLLTFWTGESAFKASSGHLLIKFDEAENNLPMSETCFRSITLPTKHEQYMEFKRNMDIALKYGSSGFAFH</sequence>
<dbReference type="SMART" id="SM00119">
    <property type="entry name" value="HECTc"/>
    <property type="match status" value="1"/>
</dbReference>
<dbReference type="AlphaFoldDB" id="A0AAD9QF79"/>
<organism evidence="3 4">
    <name type="scientific">Acropora cervicornis</name>
    <name type="common">Staghorn coral</name>
    <dbReference type="NCBI Taxonomy" id="6130"/>
    <lineage>
        <taxon>Eukaryota</taxon>
        <taxon>Metazoa</taxon>
        <taxon>Cnidaria</taxon>
        <taxon>Anthozoa</taxon>
        <taxon>Hexacorallia</taxon>
        <taxon>Scleractinia</taxon>
        <taxon>Astrocoeniina</taxon>
        <taxon>Acroporidae</taxon>
        <taxon>Acropora</taxon>
    </lineage>
</organism>
<dbReference type="InterPro" id="IPR035983">
    <property type="entry name" value="Hect_E3_ubiquitin_ligase"/>
</dbReference>
<dbReference type="GO" id="GO:0004842">
    <property type="term" value="F:ubiquitin-protein transferase activity"/>
    <property type="evidence" value="ECO:0007669"/>
    <property type="project" value="InterPro"/>
</dbReference>
<dbReference type="Proteomes" id="UP001249851">
    <property type="component" value="Unassembled WGS sequence"/>
</dbReference>
<reference evidence="3" key="2">
    <citation type="journal article" date="2023" name="Science">
        <title>Genomic signatures of disease resistance in endangered staghorn corals.</title>
        <authorList>
            <person name="Vollmer S.V."/>
            <person name="Selwyn J.D."/>
            <person name="Despard B.A."/>
            <person name="Roesel C.L."/>
        </authorList>
    </citation>
    <scope>NUCLEOTIDE SEQUENCE</scope>
    <source>
        <strain evidence="3">K2</strain>
    </source>
</reference>
<comment type="caution">
    <text evidence="3">The sequence shown here is derived from an EMBL/GenBank/DDBJ whole genome shotgun (WGS) entry which is preliminary data.</text>
</comment>
<name>A0AAD9QF79_ACRCE</name>
<keyword evidence="4" id="KW-1185">Reference proteome</keyword>
<keyword evidence="1" id="KW-0833">Ubl conjugation pathway</keyword>
<gene>
    <name evidence="3" type="ORF">P5673_017407</name>
</gene>
<dbReference type="InterPro" id="IPR000569">
    <property type="entry name" value="HECT_dom"/>
</dbReference>
<proteinExistence type="predicted"/>
<dbReference type="EMBL" id="JARQWQ010000038">
    <property type="protein sequence ID" value="KAK2559851.1"/>
    <property type="molecule type" value="Genomic_DNA"/>
</dbReference>
<accession>A0AAD9QF79</accession>
<dbReference type="Pfam" id="PF00632">
    <property type="entry name" value="HECT"/>
    <property type="match status" value="1"/>
</dbReference>
<reference evidence="3" key="1">
    <citation type="journal article" date="2023" name="G3 (Bethesda)">
        <title>Whole genome assembly and annotation of the endangered Caribbean coral Acropora cervicornis.</title>
        <authorList>
            <person name="Selwyn J.D."/>
            <person name="Vollmer S.V."/>
        </authorList>
    </citation>
    <scope>NUCLEOTIDE SEQUENCE</scope>
    <source>
        <strain evidence="3">K2</strain>
    </source>
</reference>
<evidence type="ECO:0000313" key="4">
    <source>
        <dbReference type="Proteomes" id="UP001249851"/>
    </source>
</evidence>
<evidence type="ECO:0000313" key="3">
    <source>
        <dbReference type="EMBL" id="KAK2559851.1"/>
    </source>
</evidence>
<dbReference type="Gene3D" id="3.30.2410.10">
    <property type="entry name" value="Hect, E3 ligase catalytic domain"/>
    <property type="match status" value="1"/>
</dbReference>
<evidence type="ECO:0000256" key="1">
    <source>
        <dbReference type="ARBA" id="ARBA00022786"/>
    </source>
</evidence>
<dbReference type="Gene3D" id="3.90.1750.10">
    <property type="entry name" value="Hect, E3 ligase catalytic domains"/>
    <property type="match status" value="1"/>
</dbReference>
<protein>
    <submittedName>
        <fullName evidence="3">G2/M phase-specific E3 ubiquitin-protein ligase</fullName>
    </submittedName>
</protein>
<feature type="domain" description="HECT" evidence="2">
    <location>
        <begin position="391"/>
        <end position="726"/>
    </location>
</feature>
<evidence type="ECO:0000259" key="2">
    <source>
        <dbReference type="SMART" id="SM00119"/>
    </source>
</evidence>